<dbReference type="AlphaFoldDB" id="A0A8J3ZGH2"/>
<dbReference type="NCBIfam" id="NF045556">
    <property type="entry name" value="TbtD_PbtD_pyrid"/>
    <property type="match status" value="1"/>
</dbReference>
<proteinExistence type="predicted"/>
<reference evidence="2" key="1">
    <citation type="submission" date="2021-01" db="EMBL/GenBank/DDBJ databases">
        <title>Whole genome shotgun sequence of Virgisporangium aurantiacum NBRC 16421.</title>
        <authorList>
            <person name="Komaki H."/>
            <person name="Tamura T."/>
        </authorList>
    </citation>
    <scope>NUCLEOTIDE SEQUENCE</scope>
    <source>
        <strain evidence="2">NBRC 16421</strain>
    </source>
</reference>
<keyword evidence="3" id="KW-1185">Reference proteome</keyword>
<evidence type="ECO:0000313" key="2">
    <source>
        <dbReference type="EMBL" id="GIJ62467.1"/>
    </source>
</evidence>
<dbReference type="RefSeq" id="WP_204008135.1">
    <property type="nucleotide sequence ID" value="NZ_BOPG01000078.1"/>
</dbReference>
<protein>
    <recommendedName>
        <fullName evidence="1">Thiopeptide-type bacteriocin biosynthesis domain-containing protein</fullName>
    </recommendedName>
</protein>
<dbReference type="Pfam" id="PF14028">
    <property type="entry name" value="Lant_dehydr_C"/>
    <property type="match status" value="1"/>
</dbReference>
<comment type="caution">
    <text evidence="2">The sequence shown here is derived from an EMBL/GenBank/DDBJ whole genome shotgun (WGS) entry which is preliminary data.</text>
</comment>
<evidence type="ECO:0000259" key="1">
    <source>
        <dbReference type="Pfam" id="PF14028"/>
    </source>
</evidence>
<dbReference type="EMBL" id="BOPG01000078">
    <property type="protein sequence ID" value="GIJ62467.1"/>
    <property type="molecule type" value="Genomic_DNA"/>
</dbReference>
<gene>
    <name evidence="2" type="ORF">Vau01_099830</name>
</gene>
<dbReference type="InterPro" id="IPR054643">
    <property type="entry name" value="TbtD_PbtD_pyrid"/>
</dbReference>
<feature type="domain" description="Thiopeptide-type bacteriocin biosynthesis" evidence="1">
    <location>
        <begin position="4"/>
        <end position="348"/>
    </location>
</feature>
<name>A0A8J3ZGH2_9ACTN</name>
<evidence type="ECO:0000313" key="3">
    <source>
        <dbReference type="Proteomes" id="UP000612585"/>
    </source>
</evidence>
<dbReference type="Proteomes" id="UP000612585">
    <property type="component" value="Unassembled WGS sequence"/>
</dbReference>
<dbReference type="InterPro" id="IPR023809">
    <property type="entry name" value="Thiopep_bacteriocin_synth_dom"/>
</dbReference>
<accession>A0A8J3ZGH2</accession>
<organism evidence="2 3">
    <name type="scientific">Virgisporangium aurantiacum</name>
    <dbReference type="NCBI Taxonomy" id="175570"/>
    <lineage>
        <taxon>Bacteria</taxon>
        <taxon>Bacillati</taxon>
        <taxon>Actinomycetota</taxon>
        <taxon>Actinomycetes</taxon>
        <taxon>Micromonosporales</taxon>
        <taxon>Micromonosporaceae</taxon>
        <taxon>Virgisporangium</taxon>
    </lineage>
</organism>
<sequence length="375" mass="42181">MQDWHSAHVYYYSPQKDTLILDAVRPLLAAVGRNPDVSQAYFVRHWLRGPHIRIHVRTTPSAWRRQVQPLIADIIGGYLRTHPSTSDMSEERELPVHRRLADLELEDGPLTPWYPDNSVQYLPYDKRLHVLHTEESAALLADFHVDTTPLAFAALDHVRGGANRLEVPLALAFATAARGCPPIDKGFISYRSHAEGFLANSSDPDGLRTRFERAYRANAGAVTQLLTEVLTDLETGQHEVPFLADWIRIVDTYQRRAGELNDAGRLALAPIEVPPDPPESGERAPVGKNVSAFHRALFGDSRIRDTLNGSPWFAVYRVLLNYQYLLFNRLGLVPVERFLLCYLVARTVEEAYDVSIPDFIDPGGLLPVTPSSHDR</sequence>